<evidence type="ECO:0008006" key="3">
    <source>
        <dbReference type="Google" id="ProtNLM"/>
    </source>
</evidence>
<comment type="caution">
    <text evidence="1">The sequence shown here is derived from an EMBL/GenBank/DDBJ whole genome shotgun (WGS) entry which is preliminary data.</text>
</comment>
<name>A0A2T4N3C3_AERVE</name>
<proteinExistence type="predicted"/>
<dbReference type="AlphaFoldDB" id="A0A2T4N3C3"/>
<gene>
    <name evidence="1" type="ORF">DAA48_09365</name>
</gene>
<evidence type="ECO:0000313" key="2">
    <source>
        <dbReference type="Proteomes" id="UP000241986"/>
    </source>
</evidence>
<organism evidence="1 2">
    <name type="scientific">Aeromonas veronii</name>
    <dbReference type="NCBI Taxonomy" id="654"/>
    <lineage>
        <taxon>Bacteria</taxon>
        <taxon>Pseudomonadati</taxon>
        <taxon>Pseudomonadota</taxon>
        <taxon>Gammaproteobacteria</taxon>
        <taxon>Aeromonadales</taxon>
        <taxon>Aeromonadaceae</taxon>
        <taxon>Aeromonas</taxon>
    </lineage>
</organism>
<dbReference type="Proteomes" id="UP000241986">
    <property type="component" value="Unassembled WGS sequence"/>
</dbReference>
<accession>A0A2T4N3C3</accession>
<dbReference type="RefSeq" id="WP_107683225.1">
    <property type="nucleotide sequence ID" value="NZ_JAOTPR010000017.1"/>
</dbReference>
<dbReference type="EMBL" id="PZKL01000022">
    <property type="protein sequence ID" value="PTH81345.1"/>
    <property type="molecule type" value="Genomic_DNA"/>
</dbReference>
<reference evidence="1 2" key="1">
    <citation type="submission" date="2018-03" db="EMBL/GenBank/DDBJ databases">
        <title>Aeromonas veronii whole genome sequencing and analysis.</title>
        <authorList>
            <person name="Xie H."/>
            <person name="Liu T."/>
            <person name="Wang K."/>
        </authorList>
    </citation>
    <scope>NUCLEOTIDE SEQUENCE [LARGE SCALE GENOMIC DNA]</scope>
    <source>
        <strain evidence="1 2">XH.VA.1</strain>
    </source>
</reference>
<dbReference type="SUPFAM" id="SSF69255">
    <property type="entry name" value="gp5 N-terminal domain-like"/>
    <property type="match status" value="1"/>
</dbReference>
<sequence length="538" mass="58228">MKLSTNLTLGGQPANLIDHDIVLDLCAGGRAALTIEGGADKGKTLTVDLGYNGELRRWFTGYVYDVQPASNGASKLLCRELAGILGSAFPVSIQHATLRSLLAWLSNQTKLTFLLPDGADYTDKPIPNFTSAGTGYQLLNNAGRAFAVPDFIWHQQPDGAIFVGSHAHSRWADRAVELDPAFSSRQAGNTFTTAPIPAMRPGALVNGKRVVRVRLKGDEMTLTTATPGKPVKSPERRKMEGEFPELADNMHLPKLGRVEAISDSAAAGQLNDPFRPRYAVDVQLLGEDGQPDKATPLYRAVPLPVMFGGHEQGLLQFPIEGTIVELGFAFGRADRPFIRTVLGTGWPLPDIAPGEQLQQQRAEVFSRTDTVGNQSRHTDRTQHDKAMQMHREADEYLGEFGQHQLTTLQHSVEQIGAMKRIEALGAIEMLAGDDMVLGCLGNMSQTAAGDMVEVIGQLRRSVAGELQHFEAPRSWVGTEGVNIFNLLLQLMKVVEQLAASAANHDHGGPPPVPPYANAFNTQSKQAGELASTLSPIIE</sequence>
<protein>
    <recommendedName>
        <fullName evidence="3">Phage protein</fullName>
    </recommendedName>
</protein>
<evidence type="ECO:0000313" key="1">
    <source>
        <dbReference type="EMBL" id="PTH81345.1"/>
    </source>
</evidence>